<keyword evidence="2" id="KW-1133">Transmembrane helix</keyword>
<feature type="transmembrane region" description="Helical" evidence="2">
    <location>
        <begin position="29"/>
        <end position="47"/>
    </location>
</feature>
<keyword evidence="2" id="KW-0472">Membrane</keyword>
<dbReference type="EMBL" id="JBHUGH010000010">
    <property type="protein sequence ID" value="MFD1913278.1"/>
    <property type="molecule type" value="Genomic_DNA"/>
</dbReference>
<evidence type="ECO:0000256" key="1">
    <source>
        <dbReference type="SAM" id="MobiDB-lite"/>
    </source>
</evidence>
<name>A0ABW4S834_9RHOB</name>
<comment type="caution">
    <text evidence="3">The sequence shown here is derived from an EMBL/GenBank/DDBJ whole genome shotgun (WGS) entry which is preliminary data.</text>
</comment>
<sequence length="304" mass="32499">MKAPGRHGPTIPGLSPHQTGATRPGMAEVAGVILTILWLGAVALGWQGDSGPAGLLLATMTVVVPPALIWVTVMTMRSLRQLRAEAAHLHDTIEGLRRAQIARQQSMPQAPAAEPAAPSRDIPAPDHLIADDPPDPQAALDFQDVPAPRVTAEDLVLALNFPDDPDDAEGFRALHNALADPAAAKLIRAAQDVLTLLAQSGLYTDDLAPSDTDVGLWRRFARGERGRALAGLAALDTPEATAATTVLLRQDPVFRDAAHHFLRMFDKTLAAFEPEMQDIHLMWLAQTRTARAFMLLAGASGTFD</sequence>
<feature type="transmembrane region" description="Helical" evidence="2">
    <location>
        <begin position="53"/>
        <end position="73"/>
    </location>
</feature>
<reference evidence="4" key="1">
    <citation type="journal article" date="2019" name="Int. J. Syst. Evol. Microbiol.">
        <title>The Global Catalogue of Microorganisms (GCM) 10K type strain sequencing project: providing services to taxonomists for standard genome sequencing and annotation.</title>
        <authorList>
            <consortium name="The Broad Institute Genomics Platform"/>
            <consortium name="The Broad Institute Genome Sequencing Center for Infectious Disease"/>
            <person name="Wu L."/>
            <person name="Ma J."/>
        </authorList>
    </citation>
    <scope>NUCLEOTIDE SEQUENCE [LARGE SCALE GENOMIC DNA]</scope>
    <source>
        <strain evidence="4">CGMCC 4.7242</strain>
    </source>
</reference>
<keyword evidence="4" id="KW-1185">Reference proteome</keyword>
<evidence type="ECO:0000313" key="3">
    <source>
        <dbReference type="EMBL" id="MFD1913278.1"/>
    </source>
</evidence>
<feature type="compositionally biased region" description="Low complexity" evidence="1">
    <location>
        <begin position="108"/>
        <end position="118"/>
    </location>
</feature>
<gene>
    <name evidence="3" type="ORF">ACFSGJ_13755</name>
</gene>
<dbReference type="Proteomes" id="UP001597353">
    <property type="component" value="Unassembled WGS sequence"/>
</dbReference>
<evidence type="ECO:0000313" key="4">
    <source>
        <dbReference type="Proteomes" id="UP001597353"/>
    </source>
</evidence>
<organism evidence="3 4">
    <name type="scientific">Halodurantibacterium flavum</name>
    <dbReference type="NCBI Taxonomy" id="1382802"/>
    <lineage>
        <taxon>Bacteria</taxon>
        <taxon>Pseudomonadati</taxon>
        <taxon>Pseudomonadota</taxon>
        <taxon>Alphaproteobacteria</taxon>
        <taxon>Rhodobacterales</taxon>
        <taxon>Paracoccaceae</taxon>
        <taxon>Halodurantibacterium</taxon>
    </lineage>
</organism>
<feature type="region of interest" description="Disordered" evidence="1">
    <location>
        <begin position="1"/>
        <end position="22"/>
    </location>
</feature>
<keyword evidence="2" id="KW-0812">Transmembrane</keyword>
<feature type="region of interest" description="Disordered" evidence="1">
    <location>
        <begin position="104"/>
        <end position="137"/>
    </location>
</feature>
<protein>
    <submittedName>
        <fullName evidence="3">Uncharacterized protein</fullName>
    </submittedName>
</protein>
<evidence type="ECO:0000256" key="2">
    <source>
        <dbReference type="SAM" id="Phobius"/>
    </source>
</evidence>
<dbReference type="RefSeq" id="WP_390262888.1">
    <property type="nucleotide sequence ID" value="NZ_JBHUGH010000010.1"/>
</dbReference>
<accession>A0ABW4S834</accession>
<proteinExistence type="predicted"/>